<dbReference type="Pfam" id="PF24556">
    <property type="entry name" value="SH3_Myosin-XVIIIa"/>
    <property type="match status" value="1"/>
</dbReference>
<dbReference type="Gene3D" id="3.40.850.10">
    <property type="entry name" value="Kinesin motor domain"/>
    <property type="match status" value="1"/>
</dbReference>
<dbReference type="GO" id="GO:0005737">
    <property type="term" value="C:cytoplasm"/>
    <property type="evidence" value="ECO:0007669"/>
    <property type="project" value="TreeGrafter"/>
</dbReference>
<comment type="similarity">
    <text evidence="6">Belongs to the TRAFAC class myosin-kinesin ATPase superfamily. Myosin family.</text>
</comment>
<dbReference type="GO" id="GO:0016459">
    <property type="term" value="C:myosin complex"/>
    <property type="evidence" value="ECO:0007669"/>
    <property type="project" value="UniProtKB-KW"/>
</dbReference>
<dbReference type="PANTHER" id="PTHR13140:SF706">
    <property type="entry name" value="DILUTE CLASS UNCONVENTIONAL MYOSIN, ISOFORM C"/>
    <property type="match status" value="1"/>
</dbReference>
<evidence type="ECO:0000259" key="8">
    <source>
        <dbReference type="PROSITE" id="PS50106"/>
    </source>
</evidence>
<dbReference type="Gene3D" id="2.30.42.10">
    <property type="match status" value="1"/>
</dbReference>
<keyword evidence="1 6" id="KW-0547">Nucleotide-binding</keyword>
<sequence>MLLSRRGAFEPYNFKLEFFVYVATMNFVSKQNNTGLIKRRVKQVLLGKVENPCGFTGTKRTKKMHRKENSTGSQNSTSGSGIRKKILQFGSRVHSHGFGSNSGSSNSGTEMSAKEMQRLEEAKNRLFSSGGGQQTAQFISSPFSHGNTSPLPALRTSLMGVGSANTSSQYSPAMSSESAASTSGLGTDFSYGIPKEFNVPGLSLPALATVNIDVRNLVLQRDPAGDFGFNIRRVQYPLSNNNSQHGVSSAIVFAEPNQIKSGPPRPSDLASILPGDQLLEINGKSIHSMTRDELLHQIQNSGQQIQVKVRAVPELAELCRGGSAGSQRSGRQPEEKDLLEFNPDVFAGDKDGFKETSIAEDERYWLIHSQGYTLCRLIEHLPDSKVRISVASTEIIVDSSDVDRANPPRLDKLGDVAGLKYLNETTTIHLLRQRFGSNLQYTNGGAQNIVCMMTAPELVEEGSKQLVSPAVDPNLVKMFRGCRKSQLPAHIYALAQQVYRNIQVSNRQQSVVFTGCNGSGKSLQLKSFVYYLCEVAGWTKNVPFEKLSLAMSILEAFGNCVTAMNHNSSRFIQLFSLVLTPLLLCAQPKFKHSCWKQVDCYYKRSPVKTHFTSSTIFGLQPFIGKWHGDGSKREKWNHLIDSMLRLGFQQSQIDGIVDILAAIFHLKSASATQGNASKSSFINVGNAEHAASLLGLQLEQLSQSVFRGITPQSSNSTCPSPSSNTLNRFSMSNKSQTGQEALNSFIQALYNELFQQLG</sequence>
<feature type="compositionally biased region" description="Low complexity" evidence="7">
    <location>
        <begin position="70"/>
        <end position="81"/>
    </location>
</feature>
<dbReference type="GO" id="GO:0005524">
    <property type="term" value="F:ATP binding"/>
    <property type="evidence" value="ECO:0007669"/>
    <property type="project" value="UniProtKB-UniRule"/>
</dbReference>
<dbReference type="Pfam" id="PF00595">
    <property type="entry name" value="PDZ"/>
    <property type="match status" value="1"/>
</dbReference>
<dbReference type="GO" id="GO:0007015">
    <property type="term" value="P:actin filament organization"/>
    <property type="evidence" value="ECO:0007669"/>
    <property type="project" value="TreeGrafter"/>
</dbReference>
<dbReference type="PROSITE" id="PS51456">
    <property type="entry name" value="MYOSIN_MOTOR"/>
    <property type="match status" value="1"/>
</dbReference>
<dbReference type="SUPFAM" id="SSF50156">
    <property type="entry name" value="PDZ domain-like"/>
    <property type="match status" value="1"/>
</dbReference>
<evidence type="ECO:0000256" key="6">
    <source>
        <dbReference type="PROSITE-ProRule" id="PRU00782"/>
    </source>
</evidence>
<dbReference type="InterPro" id="IPR057772">
    <property type="entry name" value="SH3_Myo18a"/>
</dbReference>
<dbReference type="PRINTS" id="PR00193">
    <property type="entry name" value="MYOSINHEAVY"/>
</dbReference>
<evidence type="ECO:0000256" key="4">
    <source>
        <dbReference type="ARBA" id="ARBA00023175"/>
    </source>
</evidence>
<dbReference type="Proteomes" id="UP000887574">
    <property type="component" value="Unplaced"/>
</dbReference>
<feature type="compositionally biased region" description="Low complexity" evidence="7">
    <location>
        <begin position="710"/>
        <end position="727"/>
    </location>
</feature>
<dbReference type="InterPro" id="IPR027417">
    <property type="entry name" value="P-loop_NTPase"/>
</dbReference>
<dbReference type="PANTHER" id="PTHR13140">
    <property type="entry name" value="MYOSIN"/>
    <property type="match status" value="1"/>
</dbReference>
<feature type="domain" description="PDZ" evidence="8">
    <location>
        <begin position="216"/>
        <end position="313"/>
    </location>
</feature>
<protein>
    <submittedName>
        <fullName evidence="11">Uncharacterized protein</fullName>
    </submittedName>
</protein>
<dbReference type="InterPro" id="IPR036961">
    <property type="entry name" value="Kinesin_motor_dom_sf"/>
</dbReference>
<evidence type="ECO:0000256" key="5">
    <source>
        <dbReference type="ARBA" id="ARBA00023203"/>
    </source>
</evidence>
<feature type="binding site" evidence="6">
    <location>
        <begin position="515"/>
        <end position="522"/>
    </location>
    <ligand>
        <name>ATP</name>
        <dbReference type="ChEBI" id="CHEBI:30616"/>
    </ligand>
</feature>
<evidence type="ECO:0000256" key="3">
    <source>
        <dbReference type="ARBA" id="ARBA00023123"/>
    </source>
</evidence>
<evidence type="ECO:0000256" key="1">
    <source>
        <dbReference type="ARBA" id="ARBA00022741"/>
    </source>
</evidence>
<evidence type="ECO:0000259" key="9">
    <source>
        <dbReference type="PROSITE" id="PS51456"/>
    </source>
</evidence>
<dbReference type="SMART" id="SM00242">
    <property type="entry name" value="MYSc"/>
    <property type="match status" value="1"/>
</dbReference>
<dbReference type="WBParaSite" id="jg3172">
    <property type="protein sequence ID" value="jg3172"/>
    <property type="gene ID" value="jg3172"/>
</dbReference>
<keyword evidence="2 6" id="KW-0067">ATP-binding</keyword>
<feature type="region of interest" description="Disordered" evidence="7">
    <location>
        <begin position="710"/>
        <end position="732"/>
    </location>
</feature>
<dbReference type="InterPro" id="IPR001609">
    <property type="entry name" value="Myosin_head_motor_dom-like"/>
</dbReference>
<dbReference type="Pfam" id="PF00063">
    <property type="entry name" value="Myosin_head"/>
    <property type="match status" value="1"/>
</dbReference>
<keyword evidence="10" id="KW-1185">Reference proteome</keyword>
<dbReference type="PROSITE" id="PS50106">
    <property type="entry name" value="PDZ"/>
    <property type="match status" value="1"/>
</dbReference>
<feature type="compositionally biased region" description="Basic and acidic residues" evidence="7">
    <location>
        <begin position="112"/>
        <end position="124"/>
    </location>
</feature>
<feature type="compositionally biased region" description="Polar residues" evidence="7">
    <location>
        <begin position="134"/>
        <end position="150"/>
    </location>
</feature>
<dbReference type="GO" id="GO:0016020">
    <property type="term" value="C:membrane"/>
    <property type="evidence" value="ECO:0007669"/>
    <property type="project" value="TreeGrafter"/>
</dbReference>
<keyword evidence="5 6" id="KW-0009">Actin-binding</keyword>
<proteinExistence type="inferred from homology"/>
<comment type="caution">
    <text evidence="6">Lacks conserved residue(s) required for the propagation of feature annotation.</text>
</comment>
<name>A0A915E5W6_9BILA</name>
<feature type="compositionally biased region" description="Polar residues" evidence="7">
    <location>
        <begin position="163"/>
        <end position="181"/>
    </location>
</feature>
<evidence type="ECO:0000313" key="10">
    <source>
        <dbReference type="Proteomes" id="UP000887574"/>
    </source>
</evidence>
<dbReference type="GO" id="GO:0051015">
    <property type="term" value="F:actin filament binding"/>
    <property type="evidence" value="ECO:0007669"/>
    <property type="project" value="TreeGrafter"/>
</dbReference>
<dbReference type="Gene3D" id="1.20.120.720">
    <property type="entry name" value="Myosin VI head, motor domain, U50 subdomain"/>
    <property type="match status" value="1"/>
</dbReference>
<dbReference type="InterPro" id="IPR001478">
    <property type="entry name" value="PDZ"/>
</dbReference>
<reference evidence="11" key="1">
    <citation type="submission" date="2022-11" db="UniProtKB">
        <authorList>
            <consortium name="WormBaseParasite"/>
        </authorList>
    </citation>
    <scope>IDENTIFICATION</scope>
</reference>
<feature type="compositionally biased region" description="Low complexity" evidence="7">
    <location>
        <begin position="96"/>
        <end position="108"/>
    </location>
</feature>
<dbReference type="AlphaFoldDB" id="A0A915E5W6"/>
<feature type="region of interest" description="Disordered" evidence="7">
    <location>
        <begin position="95"/>
        <end position="155"/>
    </location>
</feature>
<keyword evidence="4 6" id="KW-0505">Motor protein</keyword>
<dbReference type="GO" id="GO:0000146">
    <property type="term" value="F:microfilament motor activity"/>
    <property type="evidence" value="ECO:0007669"/>
    <property type="project" value="TreeGrafter"/>
</dbReference>
<keyword evidence="3 6" id="KW-0518">Myosin</keyword>
<evidence type="ECO:0000313" key="11">
    <source>
        <dbReference type="WBParaSite" id="jg3172"/>
    </source>
</evidence>
<feature type="region of interest" description="Disordered" evidence="7">
    <location>
        <begin position="55"/>
        <end position="81"/>
    </location>
</feature>
<dbReference type="InterPro" id="IPR036034">
    <property type="entry name" value="PDZ_sf"/>
</dbReference>
<evidence type="ECO:0000256" key="7">
    <source>
        <dbReference type="SAM" id="MobiDB-lite"/>
    </source>
</evidence>
<feature type="domain" description="Myosin motor" evidence="9">
    <location>
        <begin position="411"/>
        <end position="758"/>
    </location>
</feature>
<accession>A0A915E5W6</accession>
<feature type="region of interest" description="Disordered" evidence="7">
    <location>
        <begin position="162"/>
        <end position="181"/>
    </location>
</feature>
<dbReference type="SMART" id="SM00228">
    <property type="entry name" value="PDZ"/>
    <property type="match status" value="1"/>
</dbReference>
<organism evidence="10 11">
    <name type="scientific">Ditylenchus dipsaci</name>
    <dbReference type="NCBI Taxonomy" id="166011"/>
    <lineage>
        <taxon>Eukaryota</taxon>
        <taxon>Metazoa</taxon>
        <taxon>Ecdysozoa</taxon>
        <taxon>Nematoda</taxon>
        <taxon>Chromadorea</taxon>
        <taxon>Rhabditida</taxon>
        <taxon>Tylenchina</taxon>
        <taxon>Tylenchomorpha</taxon>
        <taxon>Sphaerularioidea</taxon>
        <taxon>Anguinidae</taxon>
        <taxon>Anguininae</taxon>
        <taxon>Ditylenchus</taxon>
    </lineage>
</organism>
<evidence type="ECO:0000256" key="2">
    <source>
        <dbReference type="ARBA" id="ARBA00022840"/>
    </source>
</evidence>
<dbReference type="SUPFAM" id="SSF52540">
    <property type="entry name" value="P-loop containing nucleoside triphosphate hydrolases"/>
    <property type="match status" value="1"/>
</dbReference>